<dbReference type="AlphaFoldDB" id="A0A5K8AFE7"/>
<feature type="domain" description="Ionotropic glutamate receptor C-terminal" evidence="5">
    <location>
        <begin position="50"/>
        <end position="283"/>
    </location>
</feature>
<dbReference type="GO" id="GO:0015276">
    <property type="term" value="F:ligand-gated monoatomic ion channel activity"/>
    <property type="evidence" value="ECO:0007669"/>
    <property type="project" value="InterPro"/>
</dbReference>
<dbReference type="PANTHER" id="PTHR30085">
    <property type="entry name" value="AMINO ACID ABC TRANSPORTER PERMEASE"/>
    <property type="match status" value="1"/>
</dbReference>
<accession>A0A5K8AFE7</accession>
<keyword evidence="3" id="KW-0732">Signal</keyword>
<comment type="similarity">
    <text evidence="1">Belongs to the bacterial solute-binding protein 3 family.</text>
</comment>
<evidence type="ECO:0000259" key="5">
    <source>
        <dbReference type="SMART" id="SM00079"/>
    </source>
</evidence>
<sequence length="306" mass="33617">MMKTVIRKDGKKSRRGFLLAVGIVCIVVSLGLAMPSQAQDILKKIEQTGQVTMGFREGSVPFGFMNEKGEWVGFGLDLGYEIATGLNEKFGKTIELVKKPINPKTRIPLVINGTVDIGIGSTTITLAREEVVDFSLPYFLTGTRLLVPKNSAIKNFSDLAGKRVGMGSGSTANIKGIDRAMASGIIQPACEKILFEEHNKGFLALQQGKIHAYFTDASILAGMQAKAKTPGDWKIVGQYLTYEPYGIILPENQGEWRDFVNAVLIKTIKSGRFEQIYDKWFGPKGEVPLPMSSEYKTLLQALSYPD</sequence>
<dbReference type="Proteomes" id="UP000422108">
    <property type="component" value="Chromosome"/>
</dbReference>
<evidence type="ECO:0000256" key="3">
    <source>
        <dbReference type="ARBA" id="ARBA00022729"/>
    </source>
</evidence>
<dbReference type="InterPro" id="IPR001320">
    <property type="entry name" value="Iontro_rcpt_C"/>
</dbReference>
<dbReference type="RefSeq" id="WP_231717099.1">
    <property type="nucleotide sequence ID" value="NZ_AP021879.1"/>
</dbReference>
<dbReference type="SUPFAM" id="SSF53850">
    <property type="entry name" value="Periplasmic binding protein-like II"/>
    <property type="match status" value="1"/>
</dbReference>
<keyword evidence="7" id="KW-1185">Reference proteome</keyword>
<proteinExistence type="inferred from homology"/>
<dbReference type="SMART" id="SM00079">
    <property type="entry name" value="PBPe"/>
    <property type="match status" value="1"/>
</dbReference>
<evidence type="ECO:0000313" key="6">
    <source>
        <dbReference type="EMBL" id="BBO91375.1"/>
    </source>
</evidence>
<evidence type="ECO:0000259" key="4">
    <source>
        <dbReference type="SMART" id="SM00062"/>
    </source>
</evidence>
<name>A0A5K8AFE7_9BACT</name>
<gene>
    <name evidence="6" type="ORF">DSCOOX_45550</name>
</gene>
<keyword evidence="2" id="KW-0813">Transport</keyword>
<dbReference type="GO" id="GO:0006865">
    <property type="term" value="P:amino acid transport"/>
    <property type="evidence" value="ECO:0007669"/>
    <property type="project" value="TreeGrafter"/>
</dbReference>
<dbReference type="Gene3D" id="3.40.190.10">
    <property type="entry name" value="Periplasmic binding protein-like II"/>
    <property type="match status" value="2"/>
</dbReference>
<evidence type="ECO:0000256" key="2">
    <source>
        <dbReference type="ARBA" id="ARBA00022448"/>
    </source>
</evidence>
<dbReference type="Pfam" id="PF00497">
    <property type="entry name" value="SBP_bac_3"/>
    <property type="match status" value="1"/>
</dbReference>
<dbReference type="InterPro" id="IPR001638">
    <property type="entry name" value="Solute-binding_3/MltF_N"/>
</dbReference>
<dbReference type="EMBL" id="AP021879">
    <property type="protein sequence ID" value="BBO91375.1"/>
    <property type="molecule type" value="Genomic_DNA"/>
</dbReference>
<dbReference type="InterPro" id="IPR051455">
    <property type="entry name" value="Bact_solute-bind_prot3"/>
</dbReference>
<dbReference type="GO" id="GO:0030288">
    <property type="term" value="C:outer membrane-bounded periplasmic space"/>
    <property type="evidence" value="ECO:0007669"/>
    <property type="project" value="TreeGrafter"/>
</dbReference>
<dbReference type="GO" id="GO:0016020">
    <property type="term" value="C:membrane"/>
    <property type="evidence" value="ECO:0007669"/>
    <property type="project" value="InterPro"/>
</dbReference>
<organism evidence="6 7">
    <name type="scientific">Desulfosarcina ovata subsp. ovata</name>
    <dbReference type="NCBI Taxonomy" id="2752305"/>
    <lineage>
        <taxon>Bacteria</taxon>
        <taxon>Pseudomonadati</taxon>
        <taxon>Thermodesulfobacteriota</taxon>
        <taxon>Desulfobacteria</taxon>
        <taxon>Desulfobacterales</taxon>
        <taxon>Desulfosarcinaceae</taxon>
        <taxon>Desulfosarcina</taxon>
    </lineage>
</organism>
<reference evidence="6 7" key="1">
    <citation type="submission" date="2019-11" db="EMBL/GenBank/DDBJ databases">
        <title>Comparative genomics of hydrocarbon-degrading Desulfosarcina strains.</title>
        <authorList>
            <person name="Watanabe M."/>
            <person name="Kojima H."/>
            <person name="Fukui M."/>
        </authorList>
    </citation>
    <scope>NUCLEOTIDE SEQUENCE [LARGE SCALE GENOMIC DNA]</scope>
    <source>
        <strain evidence="7">oXyS1</strain>
    </source>
</reference>
<protein>
    <submittedName>
        <fullName evidence="6">Amino acid ABC transporter substrate-binding protein</fullName>
    </submittedName>
</protein>
<dbReference type="GO" id="GO:0005576">
    <property type="term" value="C:extracellular region"/>
    <property type="evidence" value="ECO:0007669"/>
    <property type="project" value="TreeGrafter"/>
</dbReference>
<evidence type="ECO:0000256" key="1">
    <source>
        <dbReference type="ARBA" id="ARBA00010333"/>
    </source>
</evidence>
<dbReference type="PANTHER" id="PTHR30085:SF6">
    <property type="entry name" value="ABC TRANSPORTER GLUTAMINE-BINDING PROTEIN GLNH"/>
    <property type="match status" value="1"/>
</dbReference>
<evidence type="ECO:0000313" key="7">
    <source>
        <dbReference type="Proteomes" id="UP000422108"/>
    </source>
</evidence>
<dbReference type="SMART" id="SM00062">
    <property type="entry name" value="PBPb"/>
    <property type="match status" value="1"/>
</dbReference>
<feature type="domain" description="Solute-binding protein family 3/N-terminal" evidence="4">
    <location>
        <begin position="50"/>
        <end position="284"/>
    </location>
</feature>